<protein>
    <submittedName>
        <fullName evidence="8">ACYPI52223 protein</fullName>
    </submittedName>
</protein>
<reference evidence="8" key="1">
    <citation type="submission" date="2009-06" db="EMBL/GenBank/DDBJ databases">
        <title>A full-length cDNA resource of the pea aphid, Acyrthosiphon pisum.</title>
        <authorList>
            <person name="Shigenobu S."/>
            <person name="Nakabachi A."/>
            <person name="Richards S."/>
        </authorList>
    </citation>
    <scope>NUCLEOTIDE SEQUENCE</scope>
    <source>
        <strain evidence="8">LSR1</strain>
        <tissue evidence="8">Whole body</tissue>
    </source>
</reference>
<gene>
    <name evidence="8" type="primary">ACYPI52223</name>
    <name evidence="9" type="synonym">103311828</name>
</gene>
<accession>C4WUZ5</accession>
<dbReference type="AlphaFoldDB" id="C4WUZ5"/>
<dbReference type="PANTHER" id="PTHR21377:SF1">
    <property type="entry name" value="PROTEIN FAM210A"/>
    <property type="match status" value="1"/>
</dbReference>
<keyword evidence="4" id="KW-0175">Coiled coil</keyword>
<keyword evidence="2 6" id="KW-0812">Transmembrane</keyword>
<dbReference type="STRING" id="7029.C4WUZ5"/>
<dbReference type="PANTHER" id="PTHR21377">
    <property type="entry name" value="PROTEIN FAM210B, MITOCHONDRIAL"/>
    <property type="match status" value="1"/>
</dbReference>
<evidence type="ECO:0000256" key="5">
    <source>
        <dbReference type="ARBA" id="ARBA00023136"/>
    </source>
</evidence>
<dbReference type="GeneID" id="103311828"/>
<dbReference type="Proteomes" id="UP000007819">
    <property type="component" value="Chromosome A2"/>
</dbReference>
<evidence type="ECO:0000256" key="2">
    <source>
        <dbReference type="ARBA" id="ARBA00022692"/>
    </source>
</evidence>
<evidence type="ECO:0000313" key="10">
    <source>
        <dbReference type="Proteomes" id="UP000007819"/>
    </source>
</evidence>
<keyword evidence="3 6" id="KW-1133">Transmembrane helix</keyword>
<organism evidence="8">
    <name type="scientific">Acyrthosiphon pisum</name>
    <name type="common">Pea aphid</name>
    <dbReference type="NCBI Taxonomy" id="7029"/>
    <lineage>
        <taxon>Eukaryota</taxon>
        <taxon>Metazoa</taxon>
        <taxon>Ecdysozoa</taxon>
        <taxon>Arthropoda</taxon>
        <taxon>Hexapoda</taxon>
        <taxon>Insecta</taxon>
        <taxon>Pterygota</taxon>
        <taxon>Neoptera</taxon>
        <taxon>Paraneoptera</taxon>
        <taxon>Hemiptera</taxon>
        <taxon>Sternorrhyncha</taxon>
        <taxon>Aphidomorpha</taxon>
        <taxon>Aphidoidea</taxon>
        <taxon>Aphididae</taxon>
        <taxon>Macrosiphini</taxon>
        <taxon>Acyrthosiphon</taxon>
    </lineage>
</organism>
<dbReference type="InParanoid" id="C4WUZ5"/>
<dbReference type="GO" id="GO:0005739">
    <property type="term" value="C:mitochondrion"/>
    <property type="evidence" value="ECO:0007669"/>
    <property type="project" value="TreeGrafter"/>
</dbReference>
<evidence type="ECO:0000256" key="3">
    <source>
        <dbReference type="ARBA" id="ARBA00022989"/>
    </source>
</evidence>
<reference evidence="10" key="2">
    <citation type="submission" date="2010-06" db="EMBL/GenBank/DDBJ databases">
        <authorList>
            <person name="Jiang H."/>
            <person name="Abraham K."/>
            <person name="Ali S."/>
            <person name="Alsbrooks S.L."/>
            <person name="Anim B.N."/>
            <person name="Anosike U.S."/>
            <person name="Attaway T."/>
            <person name="Bandaranaike D.P."/>
            <person name="Battles P.K."/>
            <person name="Bell S.N."/>
            <person name="Bell A.V."/>
            <person name="Beltran B."/>
            <person name="Bickham C."/>
            <person name="Bustamante Y."/>
            <person name="Caleb T."/>
            <person name="Canada A."/>
            <person name="Cardenas V."/>
            <person name="Carter K."/>
            <person name="Chacko J."/>
            <person name="Chandrabose M.N."/>
            <person name="Chavez D."/>
            <person name="Chavez A."/>
            <person name="Chen L."/>
            <person name="Chu H.-S."/>
            <person name="Claassen K.J."/>
            <person name="Cockrell R."/>
            <person name="Collins M."/>
            <person name="Cooper J.A."/>
            <person name="Cree A."/>
            <person name="Curry S.M."/>
            <person name="Da Y."/>
            <person name="Dao M.D."/>
            <person name="Das B."/>
            <person name="Davila M.-L."/>
            <person name="Davy-Carroll L."/>
            <person name="Denson S."/>
            <person name="Dinh H."/>
            <person name="Ebong V.E."/>
            <person name="Edwards J.R."/>
            <person name="Egan A."/>
            <person name="El-Daye J."/>
            <person name="Escobedo L."/>
            <person name="Fernandez S."/>
            <person name="Fernando P.R."/>
            <person name="Flagg N."/>
            <person name="Forbes L.D."/>
            <person name="Fowler R.G."/>
            <person name="Fu Q."/>
            <person name="Gabisi R.A."/>
            <person name="Ganer J."/>
            <person name="Garbino Pronczuk A."/>
            <person name="Garcia R.M."/>
            <person name="Garner T."/>
            <person name="Garrett T.E."/>
            <person name="Gonzalez D.A."/>
            <person name="Hamid H."/>
            <person name="Hawkins E.S."/>
            <person name="Hirani K."/>
            <person name="Hogues M.E."/>
            <person name="Hollins B."/>
            <person name="Hsiao C.-H."/>
            <person name="Jabil R."/>
            <person name="James M.L."/>
            <person name="Jhangiani S.N."/>
            <person name="Johnson B."/>
            <person name="Johnson Q."/>
            <person name="Joshi V."/>
            <person name="Kalu J.B."/>
            <person name="Kam C."/>
            <person name="Kashfia A."/>
            <person name="Keebler J."/>
            <person name="Kisamo H."/>
            <person name="Kovar C.L."/>
            <person name="Lago L.A."/>
            <person name="Lai C.-Y."/>
            <person name="Laidlaw J."/>
            <person name="Lara F."/>
            <person name="Le T.-K."/>
            <person name="Lee S.L."/>
            <person name="Legall F.H."/>
            <person name="Lemon S.J."/>
            <person name="Lewis L.R."/>
            <person name="Li B."/>
            <person name="Liu Y."/>
            <person name="Liu Y.-S."/>
            <person name="Lopez J."/>
            <person name="Lozado R.J."/>
            <person name="Lu J."/>
            <person name="Madu R.C."/>
            <person name="Maheshwari M."/>
            <person name="Maheshwari R."/>
            <person name="Malloy K."/>
            <person name="Martinez E."/>
            <person name="Mathew T."/>
            <person name="Mercado I.C."/>
            <person name="Mercado C."/>
            <person name="Meyer B."/>
            <person name="Montgomery K."/>
            <person name="Morgan M.B."/>
            <person name="Munidasa M."/>
            <person name="Nazareth L.V."/>
            <person name="Nelson J."/>
            <person name="Ng B.M."/>
            <person name="Nguyen N.B."/>
            <person name="Nguyen P.Q."/>
            <person name="Nguyen T."/>
            <person name="Obregon M."/>
            <person name="Okwuonu G.O."/>
            <person name="Onwere C.G."/>
            <person name="Orozco G."/>
            <person name="Parra A."/>
            <person name="Patel S."/>
            <person name="Patil S."/>
            <person name="Perez A."/>
            <person name="Perez Y."/>
            <person name="Pham C."/>
            <person name="Primus E.L."/>
            <person name="Pu L.-L."/>
            <person name="Puazo M."/>
            <person name="Qin X."/>
            <person name="Quiroz J.B."/>
            <person name="Reese J."/>
            <person name="Richards S."/>
            <person name="Rives C.M."/>
            <person name="Robberts R."/>
            <person name="Ruiz S.J."/>
            <person name="Ruiz M.J."/>
            <person name="Santibanez J."/>
            <person name="Schneider B.W."/>
            <person name="Sisson I."/>
            <person name="Smith M."/>
            <person name="Sodergren E."/>
            <person name="Song X.-Z."/>
            <person name="Song B.B."/>
            <person name="Summersgill H."/>
            <person name="Thelus R."/>
            <person name="Thornton R.D."/>
            <person name="Trejos Z.Y."/>
            <person name="Usmani K."/>
            <person name="Vattathil S."/>
            <person name="Villasana D."/>
            <person name="Walker D.L."/>
            <person name="Wang S."/>
            <person name="Wang K."/>
            <person name="White C.S."/>
            <person name="Williams A.C."/>
            <person name="Williamson J."/>
            <person name="Wilson K."/>
            <person name="Woghiren I.O."/>
            <person name="Woodworth J.R."/>
            <person name="Worley K.C."/>
            <person name="Wright R.A."/>
            <person name="Wu W."/>
            <person name="Young L."/>
            <person name="Zhang L."/>
            <person name="Zhang J."/>
            <person name="Zhu Y."/>
            <person name="Muzny D.M."/>
            <person name="Weinstock G."/>
            <person name="Gibbs R.A."/>
        </authorList>
    </citation>
    <scope>NUCLEOTIDE SEQUENCE [LARGE SCALE GENOMIC DNA]</scope>
    <source>
        <strain evidence="10">LSR1</strain>
    </source>
</reference>
<reference evidence="9" key="3">
    <citation type="submission" date="2022-06" db="UniProtKB">
        <authorList>
            <consortium name="EnsemblMetazoa"/>
        </authorList>
    </citation>
    <scope>IDENTIFICATION</scope>
</reference>
<dbReference type="Pfam" id="PF06916">
    <property type="entry name" value="FAM210A-B_dom"/>
    <property type="match status" value="1"/>
</dbReference>
<name>C4WUZ5_ACYPI</name>
<dbReference type="EMBL" id="AK341288">
    <property type="protein sequence ID" value="BAH71715.1"/>
    <property type="molecule type" value="mRNA"/>
</dbReference>
<dbReference type="OrthoDB" id="5874039at2759"/>
<dbReference type="InterPro" id="IPR009688">
    <property type="entry name" value="FAM210A/B-like_dom"/>
</dbReference>
<dbReference type="InterPro" id="IPR045866">
    <property type="entry name" value="FAM210A/B-like"/>
</dbReference>
<evidence type="ECO:0000259" key="7">
    <source>
        <dbReference type="Pfam" id="PF06916"/>
    </source>
</evidence>
<feature type="domain" description="DUF1279" evidence="7">
    <location>
        <begin position="93"/>
        <end position="179"/>
    </location>
</feature>
<keyword evidence="5 6" id="KW-0472">Membrane</keyword>
<evidence type="ECO:0000256" key="1">
    <source>
        <dbReference type="ARBA" id="ARBA00004167"/>
    </source>
</evidence>
<evidence type="ECO:0000256" key="6">
    <source>
        <dbReference type="SAM" id="Phobius"/>
    </source>
</evidence>
<dbReference type="GO" id="GO:0016020">
    <property type="term" value="C:membrane"/>
    <property type="evidence" value="ECO:0007669"/>
    <property type="project" value="UniProtKB-SubCell"/>
</dbReference>
<proteinExistence type="evidence at transcript level"/>
<dbReference type="KEGG" id="api:103311828"/>
<dbReference type="RefSeq" id="NP_001288022.1">
    <property type="nucleotide sequence ID" value="NM_001301093.1"/>
</dbReference>
<dbReference type="HOGENOM" id="CLU_1167042_0_0_1"/>
<dbReference type="eggNOG" id="KOG4082">
    <property type="taxonomic scope" value="Eukaryota"/>
</dbReference>
<dbReference type="OMA" id="YFIASIC"/>
<evidence type="ECO:0000313" key="8">
    <source>
        <dbReference type="EMBL" id="BAH71715.1"/>
    </source>
</evidence>
<sequence length="202" mass="22983">MLSRCNFLAIARLNVFVPRRLFVSCTGCLCKCTTTTSGQRKQQFCRDLGSFTAAHNLRSHIHYTCGRQQTMTTMTPPPPPPPPDDDKSQSIFQRFKNMAKKYWYIVLPVHLVTSTVWFGSFYFIASICDVPALLEKLGIPDYIIDKVRDGNSWTSYLVIAYGLYKIFTPLRYMVTLGGTGMTIRYLKRIGYVIGEPSCPKKP</sequence>
<dbReference type="EnsemblMetazoa" id="NM_001301093.1">
    <property type="protein sequence ID" value="NP_001288022.1"/>
    <property type="gene ID" value="GeneID_103311828"/>
</dbReference>
<evidence type="ECO:0000256" key="4">
    <source>
        <dbReference type="ARBA" id="ARBA00023054"/>
    </source>
</evidence>
<evidence type="ECO:0000313" key="9">
    <source>
        <dbReference type="EnsemblMetazoa" id="NP_001288022.1"/>
    </source>
</evidence>
<comment type="subcellular location">
    <subcellularLocation>
        <location evidence="1">Membrane</location>
        <topology evidence="1">Single-pass membrane protein</topology>
    </subcellularLocation>
</comment>
<feature type="transmembrane region" description="Helical" evidence="6">
    <location>
        <begin position="102"/>
        <end position="125"/>
    </location>
</feature>
<keyword evidence="10" id="KW-1185">Reference proteome</keyword>
<dbReference type="CTD" id="103311828"/>